<dbReference type="GO" id="GO:0005351">
    <property type="term" value="F:carbohydrate:proton symporter activity"/>
    <property type="evidence" value="ECO:0007669"/>
    <property type="project" value="TreeGrafter"/>
</dbReference>
<dbReference type="InterPro" id="IPR005828">
    <property type="entry name" value="MFS_sugar_transport-like"/>
</dbReference>
<evidence type="ECO:0000256" key="9">
    <source>
        <dbReference type="SAM" id="Phobius"/>
    </source>
</evidence>
<protein>
    <submittedName>
        <fullName evidence="11">Galactose transporter</fullName>
    </submittedName>
</protein>
<gene>
    <name evidence="11" type="ORF">BN7_1416</name>
</gene>
<evidence type="ECO:0000256" key="3">
    <source>
        <dbReference type="ARBA" id="ARBA00022448"/>
    </source>
</evidence>
<dbReference type="InParanoid" id="K0KI88"/>
<dbReference type="Pfam" id="PF00083">
    <property type="entry name" value="Sugar_tr"/>
    <property type="match status" value="1"/>
</dbReference>
<feature type="compositionally biased region" description="Low complexity" evidence="8">
    <location>
        <begin position="571"/>
        <end position="599"/>
    </location>
</feature>
<dbReference type="Proteomes" id="UP000009328">
    <property type="component" value="Unassembled WGS sequence"/>
</dbReference>
<dbReference type="FunFam" id="1.20.1250.20:FF:000313">
    <property type="entry name" value="MFS quinate transporter"/>
    <property type="match status" value="1"/>
</dbReference>
<dbReference type="InterPro" id="IPR050360">
    <property type="entry name" value="MFS_Sugar_Transporters"/>
</dbReference>
<evidence type="ECO:0000256" key="4">
    <source>
        <dbReference type="ARBA" id="ARBA00022692"/>
    </source>
</evidence>
<feature type="transmembrane region" description="Helical" evidence="9">
    <location>
        <begin position="170"/>
        <end position="189"/>
    </location>
</feature>
<keyword evidence="4 9" id="KW-0812">Transmembrane</keyword>
<reference evidence="11 12" key="1">
    <citation type="journal article" date="2012" name="Eukaryot. Cell">
        <title>Draft genome sequence of Wickerhamomyces ciferrii NRRL Y-1031 F-60-10.</title>
        <authorList>
            <person name="Schneider J."/>
            <person name="Andrea H."/>
            <person name="Blom J."/>
            <person name="Jaenicke S."/>
            <person name="Ruckert C."/>
            <person name="Schorsch C."/>
            <person name="Szczepanowski R."/>
            <person name="Farwick M."/>
            <person name="Goesmann A."/>
            <person name="Puhler A."/>
            <person name="Schaffer S."/>
            <person name="Tauch A."/>
            <person name="Kohler T."/>
            <person name="Brinkrolf K."/>
        </authorList>
    </citation>
    <scope>NUCLEOTIDE SEQUENCE [LARGE SCALE GENOMIC DNA]</scope>
    <source>
        <strain evidence="12">ATCC 14091 / BCRC 22168 / CBS 111 / JCM 3599 / NBRC 0793 / NRRL Y-1031 F-60-10</strain>
    </source>
</reference>
<accession>K0KI88</accession>
<organism evidence="11 12">
    <name type="scientific">Wickerhamomyces ciferrii (strain ATCC 14091 / BCRC 22168 / CBS 111 / JCM 3599 / NBRC 0793 / NRRL Y-1031 F-60-10)</name>
    <name type="common">Yeast</name>
    <name type="synonym">Pichia ciferrii</name>
    <dbReference type="NCBI Taxonomy" id="1206466"/>
    <lineage>
        <taxon>Eukaryota</taxon>
        <taxon>Fungi</taxon>
        <taxon>Dikarya</taxon>
        <taxon>Ascomycota</taxon>
        <taxon>Saccharomycotina</taxon>
        <taxon>Saccharomycetes</taxon>
        <taxon>Phaffomycetales</taxon>
        <taxon>Wickerhamomycetaceae</taxon>
        <taxon>Wickerhamomyces</taxon>
    </lineage>
</organism>
<feature type="domain" description="Major facilitator superfamily (MFS) profile" evidence="10">
    <location>
        <begin position="40"/>
        <end position="502"/>
    </location>
</feature>
<sequence length="618" mass="68401">MTAPKIAVDSVKHPKQSFRKKFFNSDNSPPEIFNKTLYLSVFVFGVLGCARGLDEGGISGSVAQASFKKQFGLSDESKTEHEIAQLKSNITSMVQLGSIGGSLLAMYLVDKFGRIKTLQGVCVGWIASVVIQITASKVGQLYAGRLLEGLAIGQTVVLGPTYLSEIAPKAIRGLCTCVFAGAVYMGIMLSYFSHYATAIHMSPSKRLQWVLPTSLKIIIAGLLFIGTWFCKESPRWLMKVGNINQAYKNLSKIRNLPEDHPYVLSEISDIQEQINEETEETKDTSMLGAFKELLFVPSVRYRLCLGLGVQILGQWSGANAITIYMPELTALVGYSGTRKLLMTAILGVVKFSSAYLCAFFIIDFLGRRKSLYIGLTIQTITTLFFALFIAIVPKVADEEFEMSPSEKQAGVAALAMLYLNGVGWTMGWNSIQYLINSEMFPLRVRNIGTATIMAFHFANQYGNTKAVPLMNIALHHKGTFFFFFAVLLMGLFFCWFFVPEISGRSIESMDRLFEQKWYLIGRYGAELAPDTSGVNHVRFVEDESGKGELKIDDDDKKHNEEFIENASSVGNLTKSQTQTTTTQTNITSNDSNSTNSQSNLELNNLDLEKGDAAGRNVH</sequence>
<feature type="region of interest" description="Disordered" evidence="8">
    <location>
        <begin position="565"/>
        <end position="618"/>
    </location>
</feature>
<dbReference type="InterPro" id="IPR005829">
    <property type="entry name" value="Sugar_transporter_CS"/>
</dbReference>
<dbReference type="NCBIfam" id="TIGR00879">
    <property type="entry name" value="SP"/>
    <property type="match status" value="1"/>
</dbReference>
<comment type="similarity">
    <text evidence="2 7">Belongs to the major facilitator superfamily. Sugar transporter (TC 2.A.1.1) family.</text>
</comment>
<feature type="transmembrane region" description="Helical" evidence="9">
    <location>
        <begin position="480"/>
        <end position="498"/>
    </location>
</feature>
<feature type="transmembrane region" description="Helical" evidence="9">
    <location>
        <begin position="372"/>
        <end position="392"/>
    </location>
</feature>
<evidence type="ECO:0000256" key="1">
    <source>
        <dbReference type="ARBA" id="ARBA00004141"/>
    </source>
</evidence>
<comment type="caution">
    <text evidence="11">The sequence shown here is derived from an EMBL/GenBank/DDBJ whole genome shotgun (WGS) entry which is preliminary data.</text>
</comment>
<dbReference type="PROSITE" id="PS50850">
    <property type="entry name" value="MFS"/>
    <property type="match status" value="1"/>
</dbReference>
<dbReference type="SUPFAM" id="SSF103473">
    <property type="entry name" value="MFS general substrate transporter"/>
    <property type="match status" value="1"/>
</dbReference>
<evidence type="ECO:0000256" key="6">
    <source>
        <dbReference type="ARBA" id="ARBA00023136"/>
    </source>
</evidence>
<dbReference type="InterPro" id="IPR020846">
    <property type="entry name" value="MFS_dom"/>
</dbReference>
<feature type="transmembrane region" description="Helical" evidence="9">
    <location>
        <begin position="209"/>
        <end position="230"/>
    </location>
</feature>
<dbReference type="eggNOG" id="KOG0254">
    <property type="taxonomic scope" value="Eukaryota"/>
</dbReference>
<dbReference type="PRINTS" id="PR00171">
    <property type="entry name" value="SUGRTRNSPORT"/>
</dbReference>
<dbReference type="PANTHER" id="PTHR48022">
    <property type="entry name" value="PLASTIDIC GLUCOSE TRANSPORTER 4"/>
    <property type="match status" value="1"/>
</dbReference>
<feature type="transmembrane region" description="Helical" evidence="9">
    <location>
        <begin position="344"/>
        <end position="365"/>
    </location>
</feature>
<dbReference type="HOGENOM" id="CLU_001265_30_12_1"/>
<evidence type="ECO:0000256" key="7">
    <source>
        <dbReference type="RuleBase" id="RU003346"/>
    </source>
</evidence>
<keyword evidence="3 7" id="KW-0813">Transport</keyword>
<dbReference type="InterPro" id="IPR036259">
    <property type="entry name" value="MFS_trans_sf"/>
</dbReference>
<evidence type="ECO:0000256" key="2">
    <source>
        <dbReference type="ARBA" id="ARBA00010992"/>
    </source>
</evidence>
<feature type="transmembrane region" description="Helical" evidence="9">
    <location>
        <begin position="412"/>
        <end position="435"/>
    </location>
</feature>
<dbReference type="GO" id="GO:0016020">
    <property type="term" value="C:membrane"/>
    <property type="evidence" value="ECO:0007669"/>
    <property type="project" value="UniProtKB-SubCell"/>
</dbReference>
<keyword evidence="6 9" id="KW-0472">Membrane</keyword>
<evidence type="ECO:0000259" key="10">
    <source>
        <dbReference type="PROSITE" id="PS50850"/>
    </source>
</evidence>
<evidence type="ECO:0000256" key="5">
    <source>
        <dbReference type="ARBA" id="ARBA00022989"/>
    </source>
</evidence>
<dbReference type="InterPro" id="IPR003663">
    <property type="entry name" value="Sugar/inositol_transpt"/>
</dbReference>
<dbReference type="EMBL" id="CAIF01000029">
    <property type="protein sequence ID" value="CCH41877.1"/>
    <property type="molecule type" value="Genomic_DNA"/>
</dbReference>
<keyword evidence="5 9" id="KW-1133">Transmembrane helix</keyword>
<feature type="transmembrane region" description="Helical" evidence="9">
    <location>
        <begin position="303"/>
        <end position="324"/>
    </location>
</feature>
<evidence type="ECO:0000313" key="12">
    <source>
        <dbReference type="Proteomes" id="UP000009328"/>
    </source>
</evidence>
<dbReference type="Gene3D" id="1.20.1250.20">
    <property type="entry name" value="MFS general substrate transporter like domains"/>
    <property type="match status" value="1"/>
</dbReference>
<proteinExistence type="inferred from homology"/>
<evidence type="ECO:0000256" key="8">
    <source>
        <dbReference type="SAM" id="MobiDB-lite"/>
    </source>
</evidence>
<name>K0KI88_WICCF</name>
<comment type="subcellular location">
    <subcellularLocation>
        <location evidence="1">Membrane</location>
        <topology evidence="1">Multi-pass membrane protein</topology>
    </subcellularLocation>
</comment>
<dbReference type="PROSITE" id="PS00217">
    <property type="entry name" value="SUGAR_TRANSPORT_2"/>
    <property type="match status" value="1"/>
</dbReference>
<dbReference type="PANTHER" id="PTHR48022:SF8">
    <property type="entry name" value="MAJOR FACILITATOR SUPERFAMILY (MFS) PROFILE DOMAIN-CONTAINING PROTEIN-RELATED"/>
    <property type="match status" value="1"/>
</dbReference>
<keyword evidence="12" id="KW-1185">Reference proteome</keyword>
<dbReference type="PROSITE" id="PS00216">
    <property type="entry name" value="SUGAR_TRANSPORT_1"/>
    <property type="match status" value="1"/>
</dbReference>
<dbReference type="AlphaFoldDB" id="K0KI88"/>
<evidence type="ECO:0000313" key="11">
    <source>
        <dbReference type="EMBL" id="CCH41877.1"/>
    </source>
</evidence>